<evidence type="ECO:0000259" key="11">
    <source>
        <dbReference type="PROSITE" id="PS50905"/>
    </source>
</evidence>
<dbReference type="InterPro" id="IPR008331">
    <property type="entry name" value="Ferritin_DPS_dom"/>
</dbReference>
<dbReference type="SUPFAM" id="SSF47240">
    <property type="entry name" value="Ferritin-like"/>
    <property type="match status" value="1"/>
</dbReference>
<keyword evidence="3 8" id="KW-0409">Iron storage</keyword>
<keyword evidence="5 8" id="KW-0479">Metal-binding</keyword>
<comment type="cofactor">
    <cofactor evidence="1">
        <name>heme b</name>
        <dbReference type="ChEBI" id="CHEBI:60344"/>
    </cofactor>
</comment>
<dbReference type="Gene3D" id="1.20.1260.10">
    <property type="match status" value="1"/>
</dbReference>
<organism evidence="12 13">
    <name type="scientific">Marisediminitalea aggregata</name>
    <dbReference type="NCBI Taxonomy" id="634436"/>
    <lineage>
        <taxon>Bacteria</taxon>
        <taxon>Pseudomonadati</taxon>
        <taxon>Pseudomonadota</taxon>
        <taxon>Gammaproteobacteria</taxon>
        <taxon>Alteromonadales</taxon>
        <taxon>Alteromonadaceae</taxon>
        <taxon>Marisediminitalea</taxon>
    </lineage>
</organism>
<evidence type="ECO:0000256" key="9">
    <source>
        <dbReference type="PIRSR" id="PIRSR002560-1"/>
    </source>
</evidence>
<protein>
    <recommendedName>
        <fullName evidence="8 10">Bacterioferritin</fullName>
        <ecNumber evidence="8">1.16.3.1</ecNumber>
    </recommendedName>
</protein>
<dbReference type="PROSITE" id="PS50905">
    <property type="entry name" value="FERRITIN_LIKE"/>
    <property type="match status" value="1"/>
</dbReference>
<feature type="domain" description="Ferritin-like diiron" evidence="11">
    <location>
        <begin position="1"/>
        <end position="145"/>
    </location>
</feature>
<comment type="function">
    <text evidence="8">Iron-storage protein, whose ferroxidase center binds Fe(2+), oxidizes it using dioxygen to Fe(3+), and participates in the subsequent Fe(3+) oxide mineral core formation within the central cavity of the BFR protein shell.</text>
</comment>
<dbReference type="GO" id="GO:0008199">
    <property type="term" value="F:ferric iron binding"/>
    <property type="evidence" value="ECO:0007669"/>
    <property type="project" value="InterPro"/>
</dbReference>
<dbReference type="InterPro" id="IPR009040">
    <property type="entry name" value="Ferritin-like_diiron"/>
</dbReference>
<name>A0A1M5PTU4_9ALTE</name>
<evidence type="ECO:0000313" key="13">
    <source>
        <dbReference type="Proteomes" id="UP000184520"/>
    </source>
</evidence>
<feature type="binding site" evidence="9">
    <location>
        <position position="127"/>
    </location>
    <ligand>
        <name>Fe cation</name>
        <dbReference type="ChEBI" id="CHEBI:24875"/>
        <label>1</label>
    </ligand>
</feature>
<dbReference type="STRING" id="634436.SAMN05216361_3591"/>
<dbReference type="GO" id="GO:0005829">
    <property type="term" value="C:cytosol"/>
    <property type="evidence" value="ECO:0007669"/>
    <property type="project" value="TreeGrafter"/>
</dbReference>
<dbReference type="FunFam" id="1.20.1260.10:FF:000005">
    <property type="entry name" value="Bacterioferritin"/>
    <property type="match status" value="1"/>
</dbReference>
<dbReference type="InterPro" id="IPR002024">
    <property type="entry name" value="Bacterioferritin"/>
</dbReference>
<dbReference type="GO" id="GO:0140315">
    <property type="term" value="F:iron ion sequestering activity"/>
    <property type="evidence" value="ECO:0007669"/>
    <property type="project" value="UniProtKB-ARBA"/>
</dbReference>
<gene>
    <name evidence="12" type="ORF">SAMN05216361_3591</name>
</gene>
<dbReference type="InterPro" id="IPR009078">
    <property type="entry name" value="Ferritin-like_SF"/>
</dbReference>
<feature type="binding site" evidence="9">
    <location>
        <position position="18"/>
    </location>
    <ligand>
        <name>Fe cation</name>
        <dbReference type="ChEBI" id="CHEBI:24875"/>
        <label>1</label>
    </ligand>
</feature>
<dbReference type="GO" id="GO:0006826">
    <property type="term" value="P:iron ion transport"/>
    <property type="evidence" value="ECO:0007669"/>
    <property type="project" value="InterPro"/>
</dbReference>
<evidence type="ECO:0000256" key="2">
    <source>
        <dbReference type="ARBA" id="ARBA00008093"/>
    </source>
</evidence>
<evidence type="ECO:0000256" key="3">
    <source>
        <dbReference type="ARBA" id="ARBA00022434"/>
    </source>
</evidence>
<dbReference type="OrthoDB" id="9800505at2"/>
<dbReference type="PIRSF" id="PIRSF002560">
    <property type="entry name" value="Bacterioferritin"/>
    <property type="match status" value="1"/>
</dbReference>
<evidence type="ECO:0000256" key="8">
    <source>
        <dbReference type="PIRNR" id="PIRNR002560"/>
    </source>
</evidence>
<reference evidence="13" key="1">
    <citation type="submission" date="2016-11" db="EMBL/GenBank/DDBJ databases">
        <authorList>
            <person name="Varghese N."/>
            <person name="Submissions S."/>
        </authorList>
    </citation>
    <scope>NUCLEOTIDE SEQUENCE [LARGE SCALE GENOMIC DNA]</scope>
    <source>
        <strain evidence="13">CGMCC 1.8995</strain>
    </source>
</reference>
<feature type="binding site" description="axial binding residue" evidence="9">
    <location>
        <position position="52"/>
    </location>
    <ligand>
        <name>heme b</name>
        <dbReference type="ChEBI" id="CHEBI:60344"/>
        <note>ligand shared between dimeric partners</note>
    </ligand>
    <ligandPart>
        <name>Fe</name>
        <dbReference type="ChEBI" id="CHEBI:18248"/>
    </ligandPart>
</feature>
<accession>A0A1M5PTU4</accession>
<dbReference type="EC" id="1.16.3.1" evidence="8"/>
<dbReference type="CDD" id="cd00907">
    <property type="entry name" value="Bacterioferritin"/>
    <property type="match status" value="1"/>
</dbReference>
<feature type="binding site" evidence="9">
    <location>
        <position position="130"/>
    </location>
    <ligand>
        <name>Fe cation</name>
        <dbReference type="ChEBI" id="CHEBI:24875"/>
        <label>2</label>
    </ligand>
</feature>
<sequence length="158" mass="18521">MQGDKSVVAILNEVLTSELTSINQYFLHARMFKNWGLKELNEKNYKKSIKDMKQADDLIERILFLEGLPNLQALGKLYIGEHTVEMLQCDEKFQEEQLPLLRKAIALCEEKQDYVSRDLLESILEYEEEHLDWLETQSYQIDNMGVENYLQAQVMGDD</sequence>
<dbReference type="PRINTS" id="PR00601">
    <property type="entry name" value="BACFERRITIN"/>
</dbReference>
<keyword evidence="13" id="KW-1185">Reference proteome</keyword>
<dbReference type="GO" id="GO:0020037">
    <property type="term" value="F:heme binding"/>
    <property type="evidence" value="ECO:0007669"/>
    <property type="project" value="TreeGrafter"/>
</dbReference>
<evidence type="ECO:0000256" key="10">
    <source>
        <dbReference type="RuleBase" id="RU000623"/>
    </source>
</evidence>
<dbReference type="GO" id="GO:0006879">
    <property type="term" value="P:intracellular iron ion homeostasis"/>
    <property type="evidence" value="ECO:0007669"/>
    <property type="project" value="UniProtKB-KW"/>
</dbReference>
<evidence type="ECO:0000313" key="12">
    <source>
        <dbReference type="EMBL" id="SHH05030.1"/>
    </source>
</evidence>
<dbReference type="EMBL" id="FQWD01000006">
    <property type="protein sequence ID" value="SHH05030.1"/>
    <property type="molecule type" value="Genomic_DNA"/>
</dbReference>
<dbReference type="PANTHER" id="PTHR30295">
    <property type="entry name" value="BACTERIOFERRITIN"/>
    <property type="match status" value="1"/>
</dbReference>
<comment type="similarity">
    <text evidence="2 8 10">Belongs to the bacterioferritin family.</text>
</comment>
<evidence type="ECO:0000256" key="4">
    <source>
        <dbReference type="ARBA" id="ARBA00022617"/>
    </source>
</evidence>
<dbReference type="PANTHER" id="PTHR30295:SF0">
    <property type="entry name" value="BACTERIOFERRITIN"/>
    <property type="match status" value="1"/>
</dbReference>
<dbReference type="Pfam" id="PF00210">
    <property type="entry name" value="Ferritin"/>
    <property type="match status" value="1"/>
</dbReference>
<evidence type="ECO:0000256" key="5">
    <source>
        <dbReference type="ARBA" id="ARBA00022723"/>
    </source>
</evidence>
<evidence type="ECO:0000256" key="7">
    <source>
        <dbReference type="ARBA" id="ARBA00036243"/>
    </source>
</evidence>
<dbReference type="RefSeq" id="WP_073324557.1">
    <property type="nucleotide sequence ID" value="NZ_FQWD01000006.1"/>
</dbReference>
<comment type="catalytic activity">
    <reaction evidence="7">
        <text>Fe(2+)(in) = Fe(2+)(out)</text>
        <dbReference type="Rhea" id="RHEA:28486"/>
        <dbReference type="ChEBI" id="CHEBI:29033"/>
    </reaction>
</comment>
<dbReference type="Proteomes" id="UP000184520">
    <property type="component" value="Unassembled WGS sequence"/>
</dbReference>
<keyword evidence="4 10" id="KW-0349">Heme</keyword>
<comment type="catalytic activity">
    <reaction evidence="8">
        <text>4 Fe(2+) + O2 + 4 H(+) = 4 Fe(3+) + 2 H2O</text>
        <dbReference type="Rhea" id="RHEA:11148"/>
        <dbReference type="ChEBI" id="CHEBI:15377"/>
        <dbReference type="ChEBI" id="CHEBI:15378"/>
        <dbReference type="ChEBI" id="CHEBI:15379"/>
        <dbReference type="ChEBI" id="CHEBI:29033"/>
        <dbReference type="ChEBI" id="CHEBI:29034"/>
        <dbReference type="EC" id="1.16.3.1"/>
    </reaction>
</comment>
<keyword evidence="6 8" id="KW-0408">Iron</keyword>
<evidence type="ECO:0000256" key="6">
    <source>
        <dbReference type="ARBA" id="ARBA00023004"/>
    </source>
</evidence>
<proteinExistence type="inferred from homology"/>
<evidence type="ECO:0000256" key="1">
    <source>
        <dbReference type="ARBA" id="ARBA00001970"/>
    </source>
</evidence>
<dbReference type="GO" id="GO:0004322">
    <property type="term" value="F:ferroxidase activity"/>
    <property type="evidence" value="ECO:0007669"/>
    <property type="project" value="UniProtKB-EC"/>
</dbReference>
<feature type="binding site" evidence="9">
    <location>
        <position position="127"/>
    </location>
    <ligand>
        <name>Fe cation</name>
        <dbReference type="ChEBI" id="CHEBI:24875"/>
        <label>2</label>
    </ligand>
</feature>
<dbReference type="NCBIfam" id="TIGR00754">
    <property type="entry name" value="bfr"/>
    <property type="match status" value="1"/>
</dbReference>
<dbReference type="AlphaFoldDB" id="A0A1M5PTU4"/>
<dbReference type="InterPro" id="IPR012347">
    <property type="entry name" value="Ferritin-like"/>
</dbReference>
<dbReference type="PROSITE" id="PS00549">
    <property type="entry name" value="BACTERIOFERRITIN"/>
    <property type="match status" value="1"/>
</dbReference>